<accession>A0A7W6DEW0</accession>
<gene>
    <name evidence="1" type="ORF">GGQ64_004575</name>
</gene>
<evidence type="ECO:0000313" key="1">
    <source>
        <dbReference type="EMBL" id="MBB3979335.1"/>
    </source>
</evidence>
<keyword evidence="2" id="KW-1185">Reference proteome</keyword>
<proteinExistence type="predicted"/>
<sequence length="167" mass="18246">MQNDPLRDLLKVRLLVGYLGEIDQFGWWKTAFYQPASQAFLEPVFPRTSHVAKYHGVAEAARLVHDESLSVGSYHLFRLPEELEHDLHTALAGDEGRATQDEFIQSKDAALNVLRAIGAASKSSADGPVSLGEIDGVRTSNAIAQMAGIYASAFERGGKAFPYLTRA</sequence>
<dbReference type="Pfam" id="PF26412">
    <property type="entry name" value="BrxE"/>
    <property type="match status" value="1"/>
</dbReference>
<reference evidence="1 2" key="1">
    <citation type="submission" date="2020-08" db="EMBL/GenBank/DDBJ databases">
        <title>Genomic Encyclopedia of Type Strains, Phase IV (KMG-IV): sequencing the most valuable type-strain genomes for metagenomic binning, comparative biology and taxonomic classification.</title>
        <authorList>
            <person name="Goeker M."/>
        </authorList>
    </citation>
    <scope>NUCLEOTIDE SEQUENCE [LARGE SCALE GENOMIC DNA]</scope>
    <source>
        <strain evidence="1 2">DSM 100211</strain>
    </source>
</reference>
<protein>
    <recommendedName>
        <fullName evidence="3">BrxE family protein</fullName>
    </recommendedName>
</protein>
<dbReference type="InterPro" id="IPR058690">
    <property type="entry name" value="BrxE"/>
</dbReference>
<evidence type="ECO:0008006" key="3">
    <source>
        <dbReference type="Google" id="ProtNLM"/>
    </source>
</evidence>
<dbReference type="NCBIfam" id="NF033447">
    <property type="entry name" value="BrxE_fam"/>
    <property type="match status" value="1"/>
</dbReference>
<name>A0A7W6DEW0_9HYPH</name>
<dbReference type="AlphaFoldDB" id="A0A7W6DEW0"/>
<evidence type="ECO:0000313" key="2">
    <source>
        <dbReference type="Proteomes" id="UP000574761"/>
    </source>
</evidence>
<dbReference type="Proteomes" id="UP000574761">
    <property type="component" value="Unassembled WGS sequence"/>
</dbReference>
<comment type="caution">
    <text evidence="1">The sequence shown here is derived from an EMBL/GenBank/DDBJ whole genome shotgun (WGS) entry which is preliminary data.</text>
</comment>
<dbReference type="RefSeq" id="WP_343059541.1">
    <property type="nucleotide sequence ID" value="NZ_JACIEE010000010.1"/>
</dbReference>
<dbReference type="EMBL" id="JACIEE010000010">
    <property type="protein sequence ID" value="MBB3979335.1"/>
    <property type="molecule type" value="Genomic_DNA"/>
</dbReference>
<organism evidence="1 2">
    <name type="scientific">Mycoplana azooxidifex</name>
    <dbReference type="NCBI Taxonomy" id="1636188"/>
    <lineage>
        <taxon>Bacteria</taxon>
        <taxon>Pseudomonadati</taxon>
        <taxon>Pseudomonadota</taxon>
        <taxon>Alphaproteobacteria</taxon>
        <taxon>Hyphomicrobiales</taxon>
        <taxon>Rhizobiaceae</taxon>
        <taxon>Mycoplana</taxon>
    </lineage>
</organism>